<dbReference type="InterPro" id="IPR025660">
    <property type="entry name" value="Pept_his_AS"/>
</dbReference>
<dbReference type="PROSITE" id="PS00640">
    <property type="entry name" value="THIOL_PROTEASE_ASN"/>
    <property type="match status" value="2"/>
</dbReference>
<dbReference type="SMART" id="SM00848">
    <property type="entry name" value="Inhibitor_I29"/>
    <property type="match status" value="2"/>
</dbReference>
<dbReference type="InterPro" id="IPR038765">
    <property type="entry name" value="Papain-like_cys_pep_sf"/>
</dbReference>
<dbReference type="InterPro" id="IPR013128">
    <property type="entry name" value="Peptidase_C1A"/>
</dbReference>
<feature type="chain" id="PRO_5032633204" evidence="5">
    <location>
        <begin position="23"/>
        <end position="667"/>
    </location>
</feature>
<dbReference type="PANTHER" id="PTHR12411">
    <property type="entry name" value="CYSTEINE PROTEASE FAMILY C1-RELATED"/>
    <property type="match status" value="1"/>
</dbReference>
<evidence type="ECO:0000256" key="5">
    <source>
        <dbReference type="SAM" id="SignalP"/>
    </source>
</evidence>
<dbReference type="PRINTS" id="PR00705">
    <property type="entry name" value="PAPAIN"/>
</dbReference>
<dbReference type="InterPro" id="IPR013201">
    <property type="entry name" value="Prot_inhib_I29"/>
</dbReference>
<dbReference type="Gene3D" id="3.90.70.10">
    <property type="entry name" value="Cysteine proteinases"/>
    <property type="match status" value="2"/>
</dbReference>
<feature type="domain" description="Cathepsin propeptide inhibitor" evidence="7">
    <location>
        <begin position="356"/>
        <end position="412"/>
    </location>
</feature>
<evidence type="ECO:0000313" key="8">
    <source>
        <dbReference type="EMBL" id="CAE8740771.1"/>
    </source>
</evidence>
<keyword evidence="5" id="KW-0732">Signal</keyword>
<proteinExistence type="inferred from homology"/>
<dbReference type="PROSITE" id="PS00139">
    <property type="entry name" value="THIOL_PROTEASE_CYS"/>
    <property type="match status" value="2"/>
</dbReference>
<name>A0A813LXC5_POLGL</name>
<evidence type="ECO:0000256" key="1">
    <source>
        <dbReference type="ARBA" id="ARBA00008455"/>
    </source>
</evidence>
<organism evidence="8 9">
    <name type="scientific">Polarella glacialis</name>
    <name type="common">Dinoflagellate</name>
    <dbReference type="NCBI Taxonomy" id="89957"/>
    <lineage>
        <taxon>Eukaryota</taxon>
        <taxon>Sar</taxon>
        <taxon>Alveolata</taxon>
        <taxon>Dinophyceae</taxon>
        <taxon>Suessiales</taxon>
        <taxon>Suessiaceae</taxon>
        <taxon>Polarella</taxon>
    </lineage>
</organism>
<dbReference type="AlphaFoldDB" id="A0A813LXC5"/>
<dbReference type="SUPFAM" id="SSF54001">
    <property type="entry name" value="Cysteine proteinases"/>
    <property type="match status" value="2"/>
</dbReference>
<dbReference type="InterPro" id="IPR039417">
    <property type="entry name" value="Peptidase_C1A_papain-like"/>
</dbReference>
<evidence type="ECO:0000256" key="4">
    <source>
        <dbReference type="SAM" id="MobiDB-lite"/>
    </source>
</evidence>
<dbReference type="SMART" id="SM00645">
    <property type="entry name" value="Pept_C1"/>
    <property type="match status" value="2"/>
</dbReference>
<dbReference type="Proteomes" id="UP000626109">
    <property type="component" value="Unassembled WGS sequence"/>
</dbReference>
<keyword evidence="3" id="KW-1015">Disulfide bond</keyword>
<feature type="domain" description="Peptidase C1A papain C-terminal" evidence="6">
    <location>
        <begin position="116"/>
        <end position="331"/>
    </location>
</feature>
<dbReference type="GO" id="GO:0006508">
    <property type="term" value="P:proteolysis"/>
    <property type="evidence" value="ECO:0007669"/>
    <property type="project" value="InterPro"/>
</dbReference>
<dbReference type="InterPro" id="IPR025661">
    <property type="entry name" value="Pept_asp_AS"/>
</dbReference>
<dbReference type="Pfam" id="PF00112">
    <property type="entry name" value="Peptidase_C1"/>
    <property type="match status" value="2"/>
</dbReference>
<dbReference type="EMBL" id="CAJNNW010037320">
    <property type="protein sequence ID" value="CAE8740771.1"/>
    <property type="molecule type" value="Genomic_DNA"/>
</dbReference>
<dbReference type="CDD" id="cd02248">
    <property type="entry name" value="Peptidase_C1A"/>
    <property type="match status" value="2"/>
</dbReference>
<comment type="similarity">
    <text evidence="1">Belongs to the peptidase C1 family.</text>
</comment>
<dbReference type="InterPro" id="IPR000169">
    <property type="entry name" value="Pept_cys_AS"/>
</dbReference>
<gene>
    <name evidence="8" type="ORF">PGLA2088_LOCUS50156</name>
</gene>
<sequence length="667" mass="71023">MAPSKMLRGLASLALLAAPGLAQTGDVHAAFEQFVKDFNKEYQTEVEKQAHFEAFATNYEYIKQENAKDHSYKLGINQLSDMSADELKMTHTGLLEQKAWGKLPSLGMHKASGAAVPSSVDWRSKAVTPVKNQAQCGSCWAFSTTGSLEGAWAIATGKLVSLSEQQLMDCSKKFGNNGCGGGLMDNGFKYEQGKDICTEESYPYTAKDGKICKTGCTVGIPKGGLTGFKDVAKDDTKALMDAVALGPVSIAIEADQAAFQSYKSGVLTKACGASLDHGVLIVGYGTEGGKDYWLVKNSWGPSWGEQGYIKLERGLPGAGECGLKSDASYPVVKKSDDPAPTRSSPPSPSGEVEKAFGQFVKDFSKDYKTAPQKSAHFEAFATNYEYIKQENAKDHSYKLGINQLSDMSADELKMTHTGLLEQKAWGKLPSLGMHKASGAAVPSSVDWRSKAVTPVKNQAQCGSCWAFSTTGSLEGAWAIATGKLVSLSEQQLMDCSKKFGNNGCGGGLMDNGFKYEQGKDICTEESYPYTAKDGKICKTGCTVGIPKGGLTGFKDVAKDDTKALMDAVALGPVSIAIEADQAAFQSYKSGVLTKACGASLDHGVLIVGYGTEGGKDYWLVKNSWGPSWGEQGYIKLERGLPGAGECGLKSDASYPVVKVPLSEIINI</sequence>
<feature type="domain" description="Cathepsin propeptide inhibitor" evidence="7">
    <location>
        <begin position="31"/>
        <end position="87"/>
    </location>
</feature>
<evidence type="ECO:0000313" key="9">
    <source>
        <dbReference type="Proteomes" id="UP000626109"/>
    </source>
</evidence>
<keyword evidence="2" id="KW-0865">Zymogen</keyword>
<dbReference type="InterPro" id="IPR000668">
    <property type="entry name" value="Peptidase_C1A_C"/>
</dbReference>
<protein>
    <submittedName>
        <fullName evidence="8">Uncharacterized protein</fullName>
    </submittedName>
</protein>
<dbReference type="Pfam" id="PF08246">
    <property type="entry name" value="Inhibitor_I29"/>
    <property type="match status" value="2"/>
</dbReference>
<dbReference type="PROSITE" id="PS00639">
    <property type="entry name" value="THIOL_PROTEASE_HIS"/>
    <property type="match status" value="2"/>
</dbReference>
<reference evidence="8" key="1">
    <citation type="submission" date="2021-02" db="EMBL/GenBank/DDBJ databases">
        <authorList>
            <person name="Dougan E. K."/>
            <person name="Rhodes N."/>
            <person name="Thang M."/>
            <person name="Chan C."/>
        </authorList>
    </citation>
    <scope>NUCLEOTIDE SEQUENCE</scope>
</reference>
<dbReference type="FunFam" id="3.90.70.10:FF:000109">
    <property type="entry name" value="Cysteine protease"/>
    <property type="match status" value="2"/>
</dbReference>
<evidence type="ECO:0000256" key="2">
    <source>
        <dbReference type="ARBA" id="ARBA00023145"/>
    </source>
</evidence>
<evidence type="ECO:0000259" key="6">
    <source>
        <dbReference type="SMART" id="SM00645"/>
    </source>
</evidence>
<feature type="domain" description="Peptidase C1A papain C-terminal" evidence="6">
    <location>
        <begin position="441"/>
        <end position="656"/>
    </location>
</feature>
<feature type="region of interest" description="Disordered" evidence="4">
    <location>
        <begin position="328"/>
        <end position="352"/>
    </location>
</feature>
<comment type="caution">
    <text evidence="8">The sequence shown here is derived from an EMBL/GenBank/DDBJ whole genome shotgun (WGS) entry which is preliminary data.</text>
</comment>
<feature type="signal peptide" evidence="5">
    <location>
        <begin position="1"/>
        <end position="22"/>
    </location>
</feature>
<evidence type="ECO:0000259" key="7">
    <source>
        <dbReference type="SMART" id="SM00848"/>
    </source>
</evidence>
<accession>A0A813LXC5</accession>
<dbReference type="GO" id="GO:0008234">
    <property type="term" value="F:cysteine-type peptidase activity"/>
    <property type="evidence" value="ECO:0007669"/>
    <property type="project" value="InterPro"/>
</dbReference>
<evidence type="ECO:0000256" key="3">
    <source>
        <dbReference type="ARBA" id="ARBA00023157"/>
    </source>
</evidence>